<keyword evidence="2" id="KW-1185">Reference proteome</keyword>
<dbReference type="InterPro" id="IPR016888">
    <property type="entry name" value="UCP028498"/>
</dbReference>
<proteinExistence type="predicted"/>
<comment type="caution">
    <text evidence="1">The sequence shown here is derived from an EMBL/GenBank/DDBJ whole genome shotgun (WGS) entry which is preliminary data.</text>
</comment>
<sequence>MGTWTNEELNRIESTAEVAMAPLDDDGSQREPVTIWVVRDGDDVFVRSYRGLDGAWFRAAKVSHEGHLQADGVDKDVTLTEEADPDLNERLDAAYRSKYSRYGAEYVEAIVAEPARATTLKVMPR</sequence>
<protein>
    <submittedName>
        <fullName evidence="1">DUF2255 family protein</fullName>
    </submittedName>
</protein>
<dbReference type="EMBL" id="BAAAZP010000100">
    <property type="protein sequence ID" value="GAA3683384.1"/>
    <property type="molecule type" value="Genomic_DNA"/>
</dbReference>
<reference evidence="2" key="1">
    <citation type="journal article" date="2019" name="Int. J. Syst. Evol. Microbiol.">
        <title>The Global Catalogue of Microorganisms (GCM) 10K type strain sequencing project: providing services to taxonomists for standard genome sequencing and annotation.</title>
        <authorList>
            <consortium name="The Broad Institute Genomics Platform"/>
            <consortium name="The Broad Institute Genome Sequencing Center for Infectious Disease"/>
            <person name="Wu L."/>
            <person name="Ma J."/>
        </authorList>
    </citation>
    <scope>NUCLEOTIDE SEQUENCE [LARGE SCALE GENOMIC DNA]</scope>
    <source>
        <strain evidence="2">JCM 16904</strain>
    </source>
</reference>
<dbReference type="RefSeq" id="WP_344884134.1">
    <property type="nucleotide sequence ID" value="NZ_BAAAZP010000100.1"/>
</dbReference>
<evidence type="ECO:0000313" key="1">
    <source>
        <dbReference type="EMBL" id="GAA3683384.1"/>
    </source>
</evidence>
<evidence type="ECO:0000313" key="2">
    <source>
        <dbReference type="Proteomes" id="UP001500902"/>
    </source>
</evidence>
<name>A0ABP7CC78_9ACTN</name>
<dbReference type="Proteomes" id="UP001500902">
    <property type="component" value="Unassembled WGS sequence"/>
</dbReference>
<gene>
    <name evidence="1" type="ORF">GCM10022224_054960</name>
</gene>
<organism evidence="1 2">
    <name type="scientific">Nonomuraea antimicrobica</name>
    <dbReference type="NCBI Taxonomy" id="561173"/>
    <lineage>
        <taxon>Bacteria</taxon>
        <taxon>Bacillati</taxon>
        <taxon>Actinomycetota</taxon>
        <taxon>Actinomycetes</taxon>
        <taxon>Streptosporangiales</taxon>
        <taxon>Streptosporangiaceae</taxon>
        <taxon>Nonomuraea</taxon>
    </lineage>
</organism>
<accession>A0ABP7CC78</accession>
<dbReference type="Pfam" id="PF10012">
    <property type="entry name" value="DUF2255"/>
    <property type="match status" value="1"/>
</dbReference>